<name>A0A177AP52_9BILA</name>
<evidence type="ECO:0000313" key="1">
    <source>
        <dbReference type="EMBL" id="OAF63817.1"/>
    </source>
</evidence>
<comment type="caution">
    <text evidence="1">The sequence shown here is derived from an EMBL/GenBank/DDBJ whole genome shotgun (WGS) entry which is preliminary data.</text>
</comment>
<organism evidence="1 2">
    <name type="scientific">Intoshia linei</name>
    <dbReference type="NCBI Taxonomy" id="1819745"/>
    <lineage>
        <taxon>Eukaryota</taxon>
        <taxon>Metazoa</taxon>
        <taxon>Spiralia</taxon>
        <taxon>Lophotrochozoa</taxon>
        <taxon>Mesozoa</taxon>
        <taxon>Orthonectida</taxon>
        <taxon>Rhopaluridae</taxon>
        <taxon>Intoshia</taxon>
    </lineage>
</organism>
<dbReference type="Proteomes" id="UP000078046">
    <property type="component" value="Unassembled WGS sequence"/>
</dbReference>
<gene>
    <name evidence="1" type="ORF">A3Q56_08476</name>
</gene>
<reference evidence="1 2" key="1">
    <citation type="submission" date="2016-04" db="EMBL/GenBank/DDBJ databases">
        <title>The genome of Intoshia linei affirms orthonectids as highly simplified spiralians.</title>
        <authorList>
            <person name="Mikhailov K.V."/>
            <person name="Slusarev G.S."/>
            <person name="Nikitin M.A."/>
            <person name="Logacheva M.D."/>
            <person name="Penin A."/>
            <person name="Aleoshin V."/>
            <person name="Panchin Y.V."/>
        </authorList>
    </citation>
    <scope>NUCLEOTIDE SEQUENCE [LARGE SCALE GENOMIC DNA]</scope>
    <source>
        <strain evidence="1">Intl2013</strain>
        <tissue evidence="1">Whole animal</tissue>
    </source>
</reference>
<sequence>MQAGCNCQKRKCLLCNPIIRDNTIVLPSKYKKKIMKQFSKQGKINGPMASNYQPVNQASQQINQNQYPQYMQNPQMQPMQSIQPMQQIPSMQPMQQMQSMQPAQQMSPFPNYPQHFESMDQSNYYGQPNEQYVYVDPNNPNYQDNQIDQYTNQFYYN</sequence>
<dbReference type="EMBL" id="LWCA01002521">
    <property type="protein sequence ID" value="OAF63817.1"/>
    <property type="molecule type" value="Genomic_DNA"/>
</dbReference>
<evidence type="ECO:0000313" key="2">
    <source>
        <dbReference type="Proteomes" id="UP000078046"/>
    </source>
</evidence>
<proteinExistence type="predicted"/>
<dbReference type="AlphaFoldDB" id="A0A177AP52"/>
<protein>
    <submittedName>
        <fullName evidence="1">Uncharacterized protein</fullName>
    </submittedName>
</protein>
<accession>A0A177AP52</accession>
<keyword evidence="2" id="KW-1185">Reference proteome</keyword>